<name>A0A0N4VSJ6_HAEPC</name>
<feature type="region of interest" description="Disordered" evidence="1">
    <location>
        <begin position="309"/>
        <end position="365"/>
    </location>
</feature>
<feature type="compositionally biased region" description="Polar residues" evidence="1">
    <location>
        <begin position="346"/>
        <end position="365"/>
    </location>
</feature>
<sequence>MPITRSLAKSQSSLSGSWTQLSDIKPSEMESFVPSVMPAFADLQDDTPLFGRDVRTLREATSSVITQVWHDSRATAALLSKRINEGNTAPTEQLNESFVAVGKRLDNLPLVAIFQPDSQGSRISPFTGYNEDGAQFSIWLRRFEDIMRMRPTTLIDGQQANFLIGHLEGVAREKRKRGWTAAHGKPTEPSPIYVPFFESPQQRYVAGQRLSGCRQESGESCTAFANRVLNRVRAATSGQDLATQKERVLEEFVARLWENVRYFVKLENPTTFEQVVTKAQTEQLLSEAAAERLLHPTMSLAAIQILSRGGQGSGQVRNRNSLPQGVPPRGSPRSRSTVPAAPVRQYQRSSTGNARPGSGQRSFNCNGLGHAASVCPSPRGALSLRPPVPLTPATRRFSSSRRFPAPTCCRWLHAPRLTHRITVSFGVTLPTEPLGKVAQLSASLEDTQR</sequence>
<dbReference type="WBParaSite" id="HPLM_0000026301-mRNA-1">
    <property type="protein sequence ID" value="HPLM_0000026301-mRNA-1"/>
    <property type="gene ID" value="HPLM_0000026301"/>
</dbReference>
<reference evidence="2" key="1">
    <citation type="submission" date="2017-02" db="UniProtKB">
        <authorList>
            <consortium name="WormBaseParasite"/>
        </authorList>
    </citation>
    <scope>IDENTIFICATION</scope>
</reference>
<evidence type="ECO:0000313" key="2">
    <source>
        <dbReference type="WBParaSite" id="HPLM_0000026301-mRNA-1"/>
    </source>
</evidence>
<evidence type="ECO:0000256" key="1">
    <source>
        <dbReference type="SAM" id="MobiDB-lite"/>
    </source>
</evidence>
<protein>
    <submittedName>
        <fullName evidence="2">Gag protein</fullName>
    </submittedName>
</protein>
<proteinExistence type="predicted"/>
<dbReference type="OMA" id="VITQVWH"/>
<organism evidence="2">
    <name type="scientific">Haemonchus placei</name>
    <name type="common">Barber's pole worm</name>
    <dbReference type="NCBI Taxonomy" id="6290"/>
    <lineage>
        <taxon>Eukaryota</taxon>
        <taxon>Metazoa</taxon>
        <taxon>Ecdysozoa</taxon>
        <taxon>Nematoda</taxon>
        <taxon>Chromadorea</taxon>
        <taxon>Rhabditida</taxon>
        <taxon>Rhabditina</taxon>
        <taxon>Rhabditomorpha</taxon>
        <taxon>Strongyloidea</taxon>
        <taxon>Trichostrongylidae</taxon>
        <taxon>Haemonchus</taxon>
    </lineage>
</organism>
<dbReference type="AlphaFoldDB" id="A0A0N4VSJ6"/>
<accession>A0A0N4VSJ6</accession>
<feature type="compositionally biased region" description="Polar residues" evidence="1">
    <location>
        <begin position="314"/>
        <end position="323"/>
    </location>
</feature>